<dbReference type="Proteomes" id="UP000000503">
    <property type="component" value="Chromosome"/>
</dbReference>
<reference evidence="2" key="1">
    <citation type="journal article" date="2013" name="Stand. Genomic Sci.">
        <title>Genome sequence of the thermophilic fresh-water bacterium Spirochaeta caldaria type strain (H1(T)), reclassification of Spirochaeta caldaria, Spirochaeta stenostrepta, and Spirochaeta zuelzerae in the genus Treponema as Treponema caldaria comb. nov., Treponema stenostrepta comb. nov., and Treponema zuelzerae comb. nov., and emendation of the genus Treponema.</title>
        <authorList>
            <person name="Abt B."/>
            <person name="Goker M."/>
            <person name="Scheuner C."/>
            <person name="Han C."/>
            <person name="Lu M."/>
            <person name="Misra M."/>
            <person name="Lapidus A."/>
            <person name="Nolan M."/>
            <person name="Lucas S."/>
            <person name="Hammon N."/>
            <person name="Deshpande S."/>
            <person name="Cheng J.F."/>
            <person name="Tapia R."/>
            <person name="Goodwin L.A."/>
            <person name="Pitluck S."/>
            <person name="Liolios K."/>
            <person name="Pagani I."/>
            <person name="Ivanova N."/>
            <person name="Mavromatis K."/>
            <person name="Mikhailova N."/>
            <person name="Huntemann M."/>
            <person name="Pati A."/>
            <person name="Chen A."/>
            <person name="Palaniappan K."/>
            <person name="Land M."/>
            <person name="Hauser L."/>
            <person name="Jeffries C.D."/>
            <person name="Rohde M."/>
            <person name="Spring S."/>
            <person name="Gronow S."/>
            <person name="Detter J.C."/>
            <person name="Bristow J."/>
            <person name="Eisen J.A."/>
            <person name="Markowitz V."/>
            <person name="Hugenholtz P."/>
            <person name="Kyrpides N.C."/>
            <person name="Woyke T."/>
            <person name="Klenk H.P."/>
        </authorList>
    </citation>
    <scope>NUCLEOTIDE SEQUENCE</scope>
    <source>
        <strain evidence="2">ATCC 51460 / DSM 7334 / H1</strain>
    </source>
</reference>
<dbReference type="HOGENOM" id="CLU_586268_0_0_12"/>
<dbReference type="Gene3D" id="3.40.50.2000">
    <property type="entry name" value="Glycogen Phosphorylase B"/>
    <property type="match status" value="2"/>
</dbReference>
<gene>
    <name evidence="1" type="ordered locus">Spica_1949</name>
</gene>
<dbReference type="eggNOG" id="COG3233">
    <property type="taxonomic scope" value="Bacteria"/>
</dbReference>
<protein>
    <recommendedName>
        <fullName evidence="3">Glycosyltransferase</fullName>
    </recommendedName>
</protein>
<dbReference type="STRING" id="744872.Spica_1949"/>
<evidence type="ECO:0000313" key="1">
    <source>
        <dbReference type="EMBL" id="AEJ20078.1"/>
    </source>
</evidence>
<evidence type="ECO:0000313" key="2">
    <source>
        <dbReference type="Proteomes" id="UP000000503"/>
    </source>
</evidence>
<dbReference type="AlphaFoldDB" id="F8EXR4"/>
<accession>F8EXR4</accession>
<dbReference type="KEGG" id="scd:Spica_1949"/>
<dbReference type="EMBL" id="CP002868">
    <property type="protein sequence ID" value="AEJ20078.1"/>
    <property type="molecule type" value="Genomic_DNA"/>
</dbReference>
<proteinExistence type="predicted"/>
<sequence length="494" mass="55602">MYIALLHYHLLRGGVSLVLHHQAELLSKAGYQVLIIVGEAPVETLHIPTAVLPLLAYDSVRTAPGSAEDTPESLAQNIQNAMLNHWGRLADVLHVHNPLLRKNRLLLPALSLLQKQGVNLLLHNHDFAEDFRPDVYNTDQNYPENCHYGVINRRDYSFLHRAGLKKEGLHFLPNAVLPLQYTKGLARRRFVYPVRAIRRKNIGEALLLSLFLPKGTSIAITLPPTATSPDLPYYEFWKRVAHELNLPVEFEVGLHEGIADIMGSAQAVVTTSVKEGFGFSFLEPWTADLPVLGRRIGQICSDFERDGIQFPHMYDGLLIPMAYLSPPLLRKKLEQVLIETCTAFGLEIECHTLKTLTDDIFSQEVFDFGKLDEEFQMDILEMVASNAIARQDIIDINPFLATLASWDMNTHEDIIQANKELVLLHYSMEHALNQLQMAYTKITATPVQHRLSKSVLLDLFLDPLKLYPVGIIHKGSHLSLPGSDSQAFSKAEPQ</sequence>
<evidence type="ECO:0008006" key="3">
    <source>
        <dbReference type="Google" id="ProtNLM"/>
    </source>
</evidence>
<keyword evidence="2" id="KW-1185">Reference proteome</keyword>
<dbReference type="SUPFAM" id="SSF53756">
    <property type="entry name" value="UDP-Glycosyltransferase/glycogen phosphorylase"/>
    <property type="match status" value="1"/>
</dbReference>
<name>F8EXR4_GRAC1</name>
<dbReference type="RefSeq" id="WP_013969368.1">
    <property type="nucleotide sequence ID" value="NC_015732.1"/>
</dbReference>
<organism evidence="1 2">
    <name type="scientific">Gracilinema caldarium (strain ATCC 51460 / DSM 7334 / H1)</name>
    <name type="common">Treponema caldarium</name>
    <dbReference type="NCBI Taxonomy" id="744872"/>
    <lineage>
        <taxon>Bacteria</taxon>
        <taxon>Pseudomonadati</taxon>
        <taxon>Spirochaetota</taxon>
        <taxon>Spirochaetia</taxon>
        <taxon>Spirochaetales</taxon>
        <taxon>Breznakiellaceae</taxon>
        <taxon>Gracilinema</taxon>
    </lineage>
</organism>